<evidence type="ECO:0000256" key="8">
    <source>
        <dbReference type="RuleBase" id="RU003829"/>
    </source>
</evidence>
<dbReference type="InParanoid" id="C1ED14"/>
<dbReference type="GO" id="GO:0005634">
    <property type="term" value="C:nucleus"/>
    <property type="evidence" value="ECO:0007669"/>
    <property type="project" value="UniProtKB-ARBA"/>
</dbReference>
<dbReference type="SMART" id="SM00182">
    <property type="entry name" value="CULLIN"/>
    <property type="match status" value="1"/>
</dbReference>
<dbReference type="SUPFAM" id="SSF46785">
    <property type="entry name" value="Winged helix' DNA-binding domain"/>
    <property type="match status" value="1"/>
</dbReference>
<dbReference type="SUPFAM" id="SSF74788">
    <property type="entry name" value="Cullin repeat-like"/>
    <property type="match status" value="1"/>
</dbReference>
<keyword evidence="3" id="KW-1017">Isopeptide bond</keyword>
<evidence type="ECO:0000313" key="11">
    <source>
        <dbReference type="Proteomes" id="UP000002009"/>
    </source>
</evidence>
<dbReference type="GeneID" id="8246283"/>
<dbReference type="GO" id="GO:0006511">
    <property type="term" value="P:ubiquitin-dependent protein catabolic process"/>
    <property type="evidence" value="ECO:0007669"/>
    <property type="project" value="InterPro"/>
</dbReference>
<dbReference type="InterPro" id="IPR001373">
    <property type="entry name" value="Cullin_N"/>
</dbReference>
<dbReference type="Gene3D" id="1.10.10.10">
    <property type="entry name" value="Winged helix-like DNA-binding domain superfamily/Winged helix DNA-binding domain"/>
    <property type="match status" value="1"/>
</dbReference>
<dbReference type="eggNOG" id="KOG2167">
    <property type="taxonomic scope" value="Eukaryota"/>
</dbReference>
<evidence type="ECO:0000256" key="2">
    <source>
        <dbReference type="ARBA" id="ARBA00006019"/>
    </source>
</evidence>
<dbReference type="Gene3D" id="3.30.230.130">
    <property type="entry name" value="Cullin, Chain C, Domain 2"/>
    <property type="match status" value="1"/>
</dbReference>
<dbReference type="AlphaFoldDB" id="C1ED14"/>
<dbReference type="Pfam" id="PF10557">
    <property type="entry name" value="Cullin_Nedd8"/>
    <property type="match status" value="1"/>
</dbReference>
<dbReference type="KEGG" id="mis:MICPUN_84769"/>
<keyword evidence="5" id="KW-0832">Ubl conjugation</keyword>
<dbReference type="Pfam" id="PF26557">
    <property type="entry name" value="Cullin_AB"/>
    <property type="match status" value="1"/>
</dbReference>
<dbReference type="InterPro" id="IPR016157">
    <property type="entry name" value="Cullin_CS"/>
</dbReference>
<evidence type="ECO:0000313" key="10">
    <source>
        <dbReference type="EMBL" id="ACO66001.1"/>
    </source>
</evidence>
<dbReference type="PROSITE" id="PS01256">
    <property type="entry name" value="CULLIN_1"/>
    <property type="match status" value="1"/>
</dbReference>
<dbReference type="SUPFAM" id="SSF75632">
    <property type="entry name" value="Cullin homology domain"/>
    <property type="match status" value="1"/>
</dbReference>
<accession>C1ED14</accession>
<dbReference type="InterPro" id="IPR036388">
    <property type="entry name" value="WH-like_DNA-bd_sf"/>
</dbReference>
<dbReference type="PROSITE" id="PS50069">
    <property type="entry name" value="CULLIN_2"/>
    <property type="match status" value="1"/>
</dbReference>
<dbReference type="STRING" id="296587.C1ED14"/>
<dbReference type="FunFam" id="3.30.230.130:FF:000001">
    <property type="entry name" value="Cullin 4A"/>
    <property type="match status" value="1"/>
</dbReference>
<dbReference type="Proteomes" id="UP000002009">
    <property type="component" value="Chromosome 9"/>
</dbReference>
<evidence type="ECO:0000256" key="5">
    <source>
        <dbReference type="ARBA" id="ARBA00022843"/>
    </source>
</evidence>
<dbReference type="FunFam" id="1.10.10.10:FF:000050">
    <property type="entry name" value="Cullin 4B"/>
    <property type="match status" value="1"/>
</dbReference>
<dbReference type="RefSeq" id="XP_002504743.1">
    <property type="nucleotide sequence ID" value="XM_002504697.1"/>
</dbReference>
<sequence length="777" mass="87697">MEDWAKRGDGNGVVANLARRVTAAKQTGGAARKLTIKPFKERPKLPADFEEDSWRMLSNAVDAVHQKRPVSESFETLYRRVEDVCLHKLGAGLYARLRASCESHVRERVATLRGRDGAEDPVAFLNRVDDVWGDHCDATLTIRSVFLYLDRTHGDRSSSSSSVESVRSLWDMGLALFRASLADDTARRGTDGGAPHGDDVLGKATRGLLALVERERGGEAVDRGKVKRLTRAYRALGVYADRFERQFLDATRAFYRAEGTSFARNGDVGEYLAHCETRLDEEQRRCDDYLESGTRRALVQCVEKELVDRHVSWIVDNGFDAMMDKSDVIGLRRMHALLRRVDGGLDKLRVAFGAAVRQRGVSIVKDEDNDRDMVTKLLELKRKADEVAEESFGGDEAFNAVVKESFESFVNQRQNRPAELIAKHIDVKLRGAGKGETEDELEHSLDRAMALFRHIQGKDVFEAFYKKDLAKRLLLGKSASNDAEKSMISRLKAECGSQFTTKLEGMFKDVDISRDVMRSFRSDSERFAKVEAAGVELYVNVLTAGYWPTYPTVEVSLPPEMDALQGLFRDHYLGKHGGRRLVWQNSLGHCVLRAEFPKCGVKELAVSLFQAVVCLLFNGAGPDGRLTFEEIRAASGIEDKELRRTLQSLACGKVRVLVKEPKGRDVEDGDSFSINEQFNERLYRVKVNSIQLKETKEENAATNERVFQDRQYQIDAAIVRIMKTRKTLSHQLLIAELLAQVKFPARPTDLKKRIESLIDREYLERDRANAQVYNYLA</sequence>
<dbReference type="GO" id="GO:0031625">
    <property type="term" value="F:ubiquitin protein ligase binding"/>
    <property type="evidence" value="ECO:0007669"/>
    <property type="project" value="InterPro"/>
</dbReference>
<dbReference type="InterPro" id="IPR036317">
    <property type="entry name" value="Cullin_homology_sf"/>
</dbReference>
<dbReference type="InterPro" id="IPR059120">
    <property type="entry name" value="Cullin-like_AB"/>
</dbReference>
<comment type="pathway">
    <text evidence="1">Protein modification; protein ubiquitination.</text>
</comment>
<dbReference type="FunFam" id="1.20.1310.10:FF:000024">
    <property type="entry name" value="Cullin-4 like"/>
    <property type="match status" value="1"/>
</dbReference>
<dbReference type="FunFam" id="1.20.1310.10:FF:000001">
    <property type="entry name" value="Cullin 3"/>
    <property type="match status" value="1"/>
</dbReference>
<name>C1ED14_MICCC</name>
<dbReference type="Pfam" id="PF00888">
    <property type="entry name" value="Cullin"/>
    <property type="match status" value="1"/>
</dbReference>
<dbReference type="FunCoup" id="C1ED14">
    <property type="interactions" value="2008"/>
</dbReference>
<proteinExistence type="inferred from homology"/>
<dbReference type="PANTHER" id="PTHR11932">
    <property type="entry name" value="CULLIN"/>
    <property type="match status" value="1"/>
</dbReference>
<keyword evidence="4" id="KW-0833">Ubl conjugation pathway</keyword>
<comment type="similarity">
    <text evidence="2 7 8">Belongs to the cullin family.</text>
</comment>
<feature type="domain" description="Cullin family profile" evidence="9">
    <location>
        <begin position="416"/>
        <end position="650"/>
    </location>
</feature>
<evidence type="ECO:0000256" key="1">
    <source>
        <dbReference type="ARBA" id="ARBA00004906"/>
    </source>
</evidence>
<dbReference type="FunFam" id="1.20.1310.10:FF:000035">
    <property type="entry name" value="Ubiquitin ligase subunit CulD, putative"/>
    <property type="match status" value="1"/>
</dbReference>
<gene>
    <name evidence="10" type="ORF">MICPUN_84769</name>
</gene>
<dbReference type="SMART" id="SM00884">
    <property type="entry name" value="Cullin_Nedd8"/>
    <property type="match status" value="1"/>
</dbReference>
<dbReference type="OMA" id="NYQEQTW"/>
<dbReference type="Gene3D" id="1.20.1310.10">
    <property type="entry name" value="Cullin Repeats"/>
    <property type="match status" value="4"/>
</dbReference>
<evidence type="ECO:0000256" key="4">
    <source>
        <dbReference type="ARBA" id="ARBA00022786"/>
    </source>
</evidence>
<keyword evidence="11" id="KW-1185">Reference proteome</keyword>
<dbReference type="InterPro" id="IPR019559">
    <property type="entry name" value="Cullin_neddylation_domain"/>
</dbReference>
<reference evidence="10 11" key="1">
    <citation type="journal article" date="2009" name="Science">
        <title>Green evolution and dynamic adaptations revealed by genomes of the marine picoeukaryotes Micromonas.</title>
        <authorList>
            <person name="Worden A.Z."/>
            <person name="Lee J.H."/>
            <person name="Mock T."/>
            <person name="Rouze P."/>
            <person name="Simmons M.P."/>
            <person name="Aerts A.L."/>
            <person name="Allen A.E."/>
            <person name="Cuvelier M.L."/>
            <person name="Derelle E."/>
            <person name="Everett M.V."/>
            <person name="Foulon E."/>
            <person name="Grimwood J."/>
            <person name="Gundlach H."/>
            <person name="Henrissat B."/>
            <person name="Napoli C."/>
            <person name="McDonald S.M."/>
            <person name="Parker M.S."/>
            <person name="Rombauts S."/>
            <person name="Salamov A."/>
            <person name="Von Dassow P."/>
            <person name="Badger J.H."/>
            <person name="Coutinho P.M."/>
            <person name="Demir E."/>
            <person name="Dubchak I."/>
            <person name="Gentemann C."/>
            <person name="Eikrem W."/>
            <person name="Gready J.E."/>
            <person name="John U."/>
            <person name="Lanier W."/>
            <person name="Lindquist E.A."/>
            <person name="Lucas S."/>
            <person name="Mayer K.F."/>
            <person name="Moreau H."/>
            <person name="Not F."/>
            <person name="Otillar R."/>
            <person name="Panaud O."/>
            <person name="Pangilinan J."/>
            <person name="Paulsen I."/>
            <person name="Piegu B."/>
            <person name="Poliakov A."/>
            <person name="Robbens S."/>
            <person name="Schmutz J."/>
            <person name="Toulza E."/>
            <person name="Wyss T."/>
            <person name="Zelensky A."/>
            <person name="Zhou K."/>
            <person name="Armbrust E.V."/>
            <person name="Bhattacharya D."/>
            <person name="Goodenough U.W."/>
            <person name="Van de Peer Y."/>
            <person name="Grigoriev I.V."/>
        </authorList>
    </citation>
    <scope>NUCLEOTIDE SEQUENCE [LARGE SCALE GENOMIC DNA]</scope>
    <source>
        <strain evidence="11">RCC299 / NOUM17</strain>
    </source>
</reference>
<evidence type="ECO:0000256" key="3">
    <source>
        <dbReference type="ARBA" id="ARBA00022499"/>
    </source>
</evidence>
<organism evidence="10 11">
    <name type="scientific">Micromonas commoda (strain RCC299 / NOUM17 / CCMP2709)</name>
    <name type="common">Picoplanktonic green alga</name>
    <dbReference type="NCBI Taxonomy" id="296587"/>
    <lineage>
        <taxon>Eukaryota</taxon>
        <taxon>Viridiplantae</taxon>
        <taxon>Chlorophyta</taxon>
        <taxon>Mamiellophyceae</taxon>
        <taxon>Mamiellales</taxon>
        <taxon>Mamiellaceae</taxon>
        <taxon>Micromonas</taxon>
    </lineage>
</organism>
<evidence type="ECO:0000256" key="6">
    <source>
        <dbReference type="ARBA" id="ARBA00069613"/>
    </source>
</evidence>
<dbReference type="InterPro" id="IPR016159">
    <property type="entry name" value="Cullin_repeat-like_dom_sf"/>
</dbReference>
<dbReference type="InterPro" id="IPR045093">
    <property type="entry name" value="Cullin"/>
</dbReference>
<evidence type="ECO:0000259" key="9">
    <source>
        <dbReference type="PROSITE" id="PS50069"/>
    </source>
</evidence>
<dbReference type="OrthoDB" id="27073at2759"/>
<dbReference type="FunFam" id="1.20.1310.10:FF:000004">
    <property type="entry name" value="Cullin 4B"/>
    <property type="match status" value="1"/>
</dbReference>
<evidence type="ECO:0000256" key="7">
    <source>
        <dbReference type="PROSITE-ProRule" id="PRU00330"/>
    </source>
</evidence>
<dbReference type="InterPro" id="IPR036390">
    <property type="entry name" value="WH_DNA-bd_sf"/>
</dbReference>
<dbReference type="GO" id="GO:0031461">
    <property type="term" value="C:cullin-RING ubiquitin ligase complex"/>
    <property type="evidence" value="ECO:0007669"/>
    <property type="project" value="InterPro"/>
</dbReference>
<protein>
    <recommendedName>
        <fullName evidence="6">Cullin-4</fullName>
    </recommendedName>
</protein>
<dbReference type="EMBL" id="CP001329">
    <property type="protein sequence ID" value="ACO66001.1"/>
    <property type="molecule type" value="Genomic_DNA"/>
</dbReference>
<dbReference type="InterPro" id="IPR016158">
    <property type="entry name" value="Cullin_homology"/>
</dbReference>